<gene>
    <name evidence="2 3" type="primary">LOC111105471</name>
</gene>
<dbReference type="RefSeq" id="XP_022295494.1">
    <property type="nucleotide sequence ID" value="XM_022439786.1"/>
</dbReference>
<dbReference type="KEGG" id="cvn:111105471"/>
<dbReference type="AlphaFoldDB" id="A0A8B8AYU7"/>
<dbReference type="Proteomes" id="UP000694844">
    <property type="component" value="Chromosome 7"/>
</dbReference>
<keyword evidence="1" id="KW-1185">Reference proteome</keyword>
<evidence type="ECO:0000313" key="2">
    <source>
        <dbReference type="RefSeq" id="XP_022295494.1"/>
    </source>
</evidence>
<accession>A0A8B8AYU7</accession>
<sequence length="312" mass="34922">MMKNSTDGGKRTLLLVLGIKRTSNCTKKQLSWAWISNSVTISNLFVDKPNTSIAIPITTMAPDQMEMHVHTPMCANTAQANTHGNSAAIQKTTQASTLSNQADQSNRPHLLKSKKEISTPIKVKPLAVFLKGYNKEFASFLIRGFTFGFNIPCQGPRVFRLSKNLSSIKGNENILHKQISMELQAKRIAEPFDEPPFPNIQVSPLGLVPKKNPGEFRLIHHLSYPDGNSINCHIPKHFSSVQYQSIYTAIRFIQQLGKGALLAKTDLENAYKQVPIHPDDFEQLGFMVEEFKQQFPCMDSKPTKVPAKLIHL</sequence>
<dbReference type="InterPro" id="IPR043502">
    <property type="entry name" value="DNA/RNA_pol_sf"/>
</dbReference>
<dbReference type="GeneID" id="111105471"/>
<proteinExistence type="predicted"/>
<dbReference type="RefSeq" id="XP_022295495.1">
    <property type="nucleotide sequence ID" value="XM_022439787.1"/>
</dbReference>
<organism evidence="1 2">
    <name type="scientific">Crassostrea virginica</name>
    <name type="common">Eastern oyster</name>
    <dbReference type="NCBI Taxonomy" id="6565"/>
    <lineage>
        <taxon>Eukaryota</taxon>
        <taxon>Metazoa</taxon>
        <taxon>Spiralia</taxon>
        <taxon>Lophotrochozoa</taxon>
        <taxon>Mollusca</taxon>
        <taxon>Bivalvia</taxon>
        <taxon>Autobranchia</taxon>
        <taxon>Pteriomorphia</taxon>
        <taxon>Ostreida</taxon>
        <taxon>Ostreoidea</taxon>
        <taxon>Ostreidae</taxon>
        <taxon>Crassostrea</taxon>
    </lineage>
</organism>
<protein>
    <submittedName>
        <fullName evidence="2 3">Uncharacterized protein LOC111105471</fullName>
    </submittedName>
</protein>
<evidence type="ECO:0000313" key="3">
    <source>
        <dbReference type="RefSeq" id="XP_022295495.1"/>
    </source>
</evidence>
<dbReference type="OrthoDB" id="2678913at2759"/>
<name>A0A8B8AYU7_CRAVI</name>
<dbReference type="SUPFAM" id="SSF56672">
    <property type="entry name" value="DNA/RNA polymerases"/>
    <property type="match status" value="1"/>
</dbReference>
<reference evidence="2 3" key="1">
    <citation type="submission" date="2025-04" db="UniProtKB">
        <authorList>
            <consortium name="RefSeq"/>
        </authorList>
    </citation>
    <scope>IDENTIFICATION</scope>
    <source>
        <tissue evidence="2 3">Whole sample</tissue>
    </source>
</reference>
<evidence type="ECO:0000313" key="1">
    <source>
        <dbReference type="Proteomes" id="UP000694844"/>
    </source>
</evidence>